<sequence length="299" mass="35021">MVPLFDDYKNIFLIKGAADGKSPYSNSLLIKDFLIDTGISSKHIRILKKNHININNIILSHWHQDHINGNRFFMDKPFFAHYEEKFILENFNKNYVSYYGITDLDTKRWFGDGLKAFRLCDIKVDTCLSDGDKIKIGEDLELEVIYTPGHSKGHCCFLELNSKILFLADMILYNPFYGGNDSNLLEFENSIKKLRKVNFNLAISSHMGIIENKNKLNQQLDICKNIINKRDEKILDFLSERYPVTICDLTKKNILYKTYISKMFEGYNILIEKNMIKKHLDKFLNKGIIRFEEEGYILQ</sequence>
<gene>
    <name evidence="2" type="ORF">LCGC14_1365940</name>
</gene>
<dbReference type="InterPro" id="IPR001279">
    <property type="entry name" value="Metallo-B-lactamas"/>
</dbReference>
<feature type="domain" description="Metallo-beta-lactamase" evidence="1">
    <location>
        <begin position="24"/>
        <end position="206"/>
    </location>
</feature>
<dbReference type="Gene3D" id="3.60.15.10">
    <property type="entry name" value="Ribonuclease Z/Hydroxyacylglutathione hydrolase-like"/>
    <property type="match status" value="1"/>
</dbReference>
<dbReference type="PANTHER" id="PTHR23131">
    <property type="entry name" value="ENDORIBONUCLEASE LACTB2"/>
    <property type="match status" value="1"/>
</dbReference>
<dbReference type="CDD" id="cd06262">
    <property type="entry name" value="metallo-hydrolase-like_MBL-fold"/>
    <property type="match status" value="1"/>
</dbReference>
<dbReference type="AlphaFoldDB" id="A0A0F9K7A9"/>
<comment type="caution">
    <text evidence="2">The sequence shown here is derived from an EMBL/GenBank/DDBJ whole genome shotgun (WGS) entry which is preliminary data.</text>
</comment>
<dbReference type="EMBL" id="LAZR01008582">
    <property type="protein sequence ID" value="KKM77843.1"/>
    <property type="molecule type" value="Genomic_DNA"/>
</dbReference>
<evidence type="ECO:0000259" key="1">
    <source>
        <dbReference type="SMART" id="SM00849"/>
    </source>
</evidence>
<accession>A0A0F9K7A9</accession>
<dbReference type="SMART" id="SM00849">
    <property type="entry name" value="Lactamase_B"/>
    <property type="match status" value="1"/>
</dbReference>
<reference evidence="2" key="1">
    <citation type="journal article" date="2015" name="Nature">
        <title>Complex archaea that bridge the gap between prokaryotes and eukaryotes.</title>
        <authorList>
            <person name="Spang A."/>
            <person name="Saw J.H."/>
            <person name="Jorgensen S.L."/>
            <person name="Zaremba-Niedzwiedzka K."/>
            <person name="Martijn J."/>
            <person name="Lind A.E."/>
            <person name="van Eijk R."/>
            <person name="Schleper C."/>
            <person name="Guy L."/>
            <person name="Ettema T.J."/>
        </authorList>
    </citation>
    <scope>NUCLEOTIDE SEQUENCE</scope>
</reference>
<dbReference type="PANTHER" id="PTHR23131:SF0">
    <property type="entry name" value="ENDORIBONUCLEASE LACTB2"/>
    <property type="match status" value="1"/>
</dbReference>
<dbReference type="InterPro" id="IPR036866">
    <property type="entry name" value="RibonucZ/Hydroxyglut_hydro"/>
</dbReference>
<dbReference type="InterPro" id="IPR050662">
    <property type="entry name" value="Sec-metab_biosynth-thioest"/>
</dbReference>
<organism evidence="2">
    <name type="scientific">marine sediment metagenome</name>
    <dbReference type="NCBI Taxonomy" id="412755"/>
    <lineage>
        <taxon>unclassified sequences</taxon>
        <taxon>metagenomes</taxon>
        <taxon>ecological metagenomes</taxon>
    </lineage>
</organism>
<name>A0A0F9K7A9_9ZZZZ</name>
<evidence type="ECO:0000313" key="2">
    <source>
        <dbReference type="EMBL" id="KKM77843.1"/>
    </source>
</evidence>
<proteinExistence type="predicted"/>
<dbReference type="SUPFAM" id="SSF56281">
    <property type="entry name" value="Metallo-hydrolase/oxidoreductase"/>
    <property type="match status" value="1"/>
</dbReference>
<dbReference type="Pfam" id="PF00753">
    <property type="entry name" value="Lactamase_B"/>
    <property type="match status" value="1"/>
</dbReference>
<protein>
    <recommendedName>
        <fullName evidence="1">Metallo-beta-lactamase domain-containing protein</fullName>
    </recommendedName>
</protein>